<evidence type="ECO:0000256" key="1">
    <source>
        <dbReference type="ARBA" id="ARBA00022500"/>
    </source>
</evidence>
<protein>
    <submittedName>
        <fullName evidence="6">Methyl-accepting chemotaxis protein domain-containing protein</fullName>
    </submittedName>
</protein>
<accession>A0A975BAP4</accession>
<dbReference type="Gene3D" id="1.10.287.950">
    <property type="entry name" value="Methyl-accepting chemotaxis protein"/>
    <property type="match status" value="1"/>
</dbReference>
<evidence type="ECO:0000259" key="5">
    <source>
        <dbReference type="PROSITE" id="PS50111"/>
    </source>
</evidence>
<organism evidence="6 7">
    <name type="scientific">Desulfonema limicola</name>
    <dbReference type="NCBI Taxonomy" id="45656"/>
    <lineage>
        <taxon>Bacteria</taxon>
        <taxon>Pseudomonadati</taxon>
        <taxon>Thermodesulfobacteriota</taxon>
        <taxon>Desulfobacteria</taxon>
        <taxon>Desulfobacterales</taxon>
        <taxon>Desulfococcaceae</taxon>
        <taxon>Desulfonema</taxon>
    </lineage>
</organism>
<evidence type="ECO:0000313" key="6">
    <source>
        <dbReference type="EMBL" id="QTA81695.1"/>
    </source>
</evidence>
<dbReference type="GO" id="GO:0007165">
    <property type="term" value="P:signal transduction"/>
    <property type="evidence" value="ECO:0007669"/>
    <property type="project" value="UniProtKB-KW"/>
</dbReference>
<dbReference type="SMART" id="SM00283">
    <property type="entry name" value="MA"/>
    <property type="match status" value="1"/>
</dbReference>
<dbReference type="AlphaFoldDB" id="A0A975BAP4"/>
<evidence type="ECO:0000256" key="4">
    <source>
        <dbReference type="SAM" id="Phobius"/>
    </source>
</evidence>
<keyword evidence="7" id="KW-1185">Reference proteome</keyword>
<gene>
    <name evidence="6" type="ORF">dnl_40380</name>
</gene>
<comment type="similarity">
    <text evidence="2">Belongs to the methyl-accepting chemotaxis (MCP) protein family.</text>
</comment>
<dbReference type="PANTHER" id="PTHR43531">
    <property type="entry name" value="PROTEIN ICFG"/>
    <property type="match status" value="1"/>
</dbReference>
<feature type="domain" description="Methyl-accepting transducer" evidence="5">
    <location>
        <begin position="345"/>
        <end position="574"/>
    </location>
</feature>
<dbReference type="KEGG" id="dli:dnl_40380"/>
<keyword evidence="1" id="KW-0145">Chemotaxis</keyword>
<proteinExistence type="inferred from homology"/>
<evidence type="ECO:0000256" key="3">
    <source>
        <dbReference type="PROSITE-ProRule" id="PRU00284"/>
    </source>
</evidence>
<evidence type="ECO:0000256" key="2">
    <source>
        <dbReference type="ARBA" id="ARBA00029447"/>
    </source>
</evidence>
<dbReference type="PROSITE" id="PS50111">
    <property type="entry name" value="CHEMOTAXIS_TRANSDUC_2"/>
    <property type="match status" value="1"/>
</dbReference>
<reference evidence="6" key="1">
    <citation type="journal article" date="2021" name="Microb. Physiol.">
        <title>Proteogenomic Insights into the Physiology of Marine, Sulfate-Reducing, Filamentous Desulfonema limicola and Desulfonema magnum.</title>
        <authorList>
            <person name="Schnaars V."/>
            <person name="Wohlbrand L."/>
            <person name="Scheve S."/>
            <person name="Hinrichs C."/>
            <person name="Reinhardt R."/>
            <person name="Rabus R."/>
        </authorList>
    </citation>
    <scope>NUCLEOTIDE SEQUENCE</scope>
    <source>
        <strain evidence="6">5ac10</strain>
    </source>
</reference>
<feature type="transmembrane region" description="Helical" evidence="4">
    <location>
        <begin position="306"/>
        <end position="327"/>
    </location>
</feature>
<keyword evidence="3" id="KW-0807">Transducer</keyword>
<evidence type="ECO:0000313" key="7">
    <source>
        <dbReference type="Proteomes" id="UP000663720"/>
    </source>
</evidence>
<dbReference type="PANTHER" id="PTHR43531:SF11">
    <property type="entry name" value="METHYL-ACCEPTING CHEMOTAXIS PROTEIN 3"/>
    <property type="match status" value="1"/>
</dbReference>
<sequence>MKKIRSLLYKNITSKLLIINLLVFMVFGLTAIVVFSSFHRVQTALKTIFTPEIRNAVNNAALGRDLAIVIGDTKLLVTAFYGKEKESLRKEGTKLIENAKALANKTSNEKLFKTFDEFTREINNVLIQCEKVNLLGMEIETADQVLSTNLEQLAKLISSKIFDKVMSGEDASDMDHLTLMVSECSKLVFKISISFKRLGLDYFKAPISKDKHPLFELLNALLLNLKVFQTSDQDISLIKQELSRDVEKFKFLITQFHLEAAELENRINEMDIKKQIMLTIMESIDSRVLKNTEHASSSLTQVISRTIFICITIFFITFFIILASIFMNRSISNSLNQVIHGLKHAFDESSFNSAQVFVSSQELSGGVIHLADSLKETSLSLDEMALTTRQNADNADNADKIISESAHDIQTFNQSIEKLSVFMEQISGSSEKTRLIIKTIDEIAFQTRLLSLNAAVEAARAGESGAGFAVVAGEVRNLAVQVSEAAKDTAVIIEETLEKIFNGSKLFSDASQSFIKLENGRNKIGSLAASIAAASQKQAHDVSQINQVVSDMDQLVQKNAENAEKLAKTSEQIKIYGKNVDRFIRQLLDLVGKS</sequence>
<dbReference type="InterPro" id="IPR051310">
    <property type="entry name" value="MCP_chemotaxis"/>
</dbReference>
<dbReference type="Pfam" id="PF00015">
    <property type="entry name" value="MCPsignal"/>
    <property type="match status" value="1"/>
</dbReference>
<keyword evidence="4" id="KW-1133">Transmembrane helix</keyword>
<dbReference type="GO" id="GO:0006935">
    <property type="term" value="P:chemotaxis"/>
    <property type="evidence" value="ECO:0007669"/>
    <property type="project" value="UniProtKB-KW"/>
</dbReference>
<dbReference type="Proteomes" id="UP000663720">
    <property type="component" value="Chromosome"/>
</dbReference>
<dbReference type="RefSeq" id="WP_207687702.1">
    <property type="nucleotide sequence ID" value="NZ_CP061799.1"/>
</dbReference>
<dbReference type="SUPFAM" id="SSF58104">
    <property type="entry name" value="Methyl-accepting chemotaxis protein (MCP) signaling domain"/>
    <property type="match status" value="1"/>
</dbReference>
<dbReference type="GO" id="GO:0005886">
    <property type="term" value="C:plasma membrane"/>
    <property type="evidence" value="ECO:0007669"/>
    <property type="project" value="TreeGrafter"/>
</dbReference>
<dbReference type="EMBL" id="CP061799">
    <property type="protein sequence ID" value="QTA81695.1"/>
    <property type="molecule type" value="Genomic_DNA"/>
</dbReference>
<keyword evidence="4" id="KW-0812">Transmembrane</keyword>
<dbReference type="InterPro" id="IPR004089">
    <property type="entry name" value="MCPsignal_dom"/>
</dbReference>
<name>A0A975BAP4_9BACT</name>
<keyword evidence="4" id="KW-0472">Membrane</keyword>
<dbReference type="GO" id="GO:0004888">
    <property type="term" value="F:transmembrane signaling receptor activity"/>
    <property type="evidence" value="ECO:0007669"/>
    <property type="project" value="TreeGrafter"/>
</dbReference>
<feature type="transmembrane region" description="Helical" evidence="4">
    <location>
        <begin position="12"/>
        <end position="38"/>
    </location>
</feature>